<keyword evidence="3" id="KW-1185">Reference proteome</keyword>
<dbReference type="Pfam" id="PF03109">
    <property type="entry name" value="ABC1"/>
    <property type="match status" value="1"/>
</dbReference>
<dbReference type="AlphaFoldDB" id="A0A8K0HL34"/>
<organism evidence="2 3">
    <name type="scientific">Rhamnella rubrinervis</name>
    <dbReference type="NCBI Taxonomy" id="2594499"/>
    <lineage>
        <taxon>Eukaryota</taxon>
        <taxon>Viridiplantae</taxon>
        <taxon>Streptophyta</taxon>
        <taxon>Embryophyta</taxon>
        <taxon>Tracheophyta</taxon>
        <taxon>Spermatophyta</taxon>
        <taxon>Magnoliopsida</taxon>
        <taxon>eudicotyledons</taxon>
        <taxon>Gunneridae</taxon>
        <taxon>Pentapetalae</taxon>
        <taxon>rosids</taxon>
        <taxon>fabids</taxon>
        <taxon>Rosales</taxon>
        <taxon>Rhamnaceae</taxon>
        <taxon>rhamnoid group</taxon>
        <taxon>Rhamneae</taxon>
        <taxon>Rhamnella</taxon>
    </lineage>
</organism>
<feature type="domain" description="ABC1 atypical kinase-like" evidence="1">
    <location>
        <begin position="274"/>
        <end position="539"/>
    </location>
</feature>
<dbReference type="Proteomes" id="UP000796880">
    <property type="component" value="Unassembled WGS sequence"/>
</dbReference>
<dbReference type="PANTHER" id="PTHR45890:SF7">
    <property type="entry name" value="OS07G0558000 PROTEIN"/>
    <property type="match status" value="1"/>
</dbReference>
<dbReference type="PANTHER" id="PTHR45890">
    <property type="entry name" value="AARF DOMAIN CONTAINING KINASE 2 (PREDICTED)"/>
    <property type="match status" value="1"/>
</dbReference>
<dbReference type="SUPFAM" id="SSF56112">
    <property type="entry name" value="Protein kinase-like (PK-like)"/>
    <property type="match status" value="1"/>
</dbReference>
<dbReference type="OrthoDB" id="1290869at2759"/>
<dbReference type="InterPro" id="IPR052402">
    <property type="entry name" value="ADCK_kinase"/>
</dbReference>
<accession>A0A8K0HL34</accession>
<dbReference type="InterPro" id="IPR004147">
    <property type="entry name" value="ABC1_dom"/>
</dbReference>
<name>A0A8K0HL34_9ROSA</name>
<dbReference type="CDD" id="cd13971">
    <property type="entry name" value="ADCK2-like"/>
    <property type="match status" value="1"/>
</dbReference>
<evidence type="ECO:0000313" key="2">
    <source>
        <dbReference type="EMBL" id="KAF3453583.1"/>
    </source>
</evidence>
<reference evidence="2" key="1">
    <citation type="submission" date="2020-03" db="EMBL/GenBank/DDBJ databases">
        <title>A high-quality chromosome-level genome assembly of a woody plant with both climbing and erect habits, Rhamnella rubrinervis.</title>
        <authorList>
            <person name="Lu Z."/>
            <person name="Yang Y."/>
            <person name="Zhu X."/>
            <person name="Sun Y."/>
        </authorList>
    </citation>
    <scope>NUCLEOTIDE SEQUENCE</scope>
    <source>
        <strain evidence="2">BYM</strain>
        <tissue evidence="2">Leaf</tissue>
    </source>
</reference>
<evidence type="ECO:0000313" key="3">
    <source>
        <dbReference type="Proteomes" id="UP000796880"/>
    </source>
</evidence>
<dbReference type="InterPro" id="IPR011009">
    <property type="entry name" value="Kinase-like_dom_sf"/>
</dbReference>
<evidence type="ECO:0000259" key="1">
    <source>
        <dbReference type="Pfam" id="PF03109"/>
    </source>
</evidence>
<dbReference type="InterPro" id="IPR044095">
    <property type="entry name" value="ADCK2_dom"/>
</dbReference>
<protein>
    <recommendedName>
        <fullName evidence="1">ABC1 atypical kinase-like domain-containing protein</fullName>
    </recommendedName>
</protein>
<gene>
    <name evidence="2" type="ORF">FNV43_RR04023</name>
</gene>
<proteinExistence type="predicted"/>
<comment type="caution">
    <text evidence="2">The sequence shown here is derived from an EMBL/GenBank/DDBJ whole genome shotgun (WGS) entry which is preliminary data.</text>
</comment>
<sequence length="650" mass="74497">MLASLLRHLRILEHADSDPIVIFMVSGTVTRVAKSLFLNQNTSRLEVNKNRAYDIVWTPTPPCRLFSCYKLLLRGHSPFMLYKLKHKLSKSSNFQNFYGISTSSTISHHAQMAWKRLSQLCSYHGPALPPISQIACAVSLALTRSNLVAPGVIAFIIEEFAWMQRIWAEAEHLPTWDALYHHGQDGRVYFTSFLLSLLECLILFLRAISLVILFSPCMVTAPLVEFLGIGYRKAWIHIVRLTLEKAGPAFIKWGQWAATRPDLFPKDLCCELAKLQTKAPAHSFSFTEKSIEKAFSRKLPEIFENFDEEPVASGSIAQVYKATLKYRYPGQQIKPIVVAVKVRHPGVGEAIRRDFIIINFVAKISRFIPALSWLRLDESIRQFAVFMMSQVDLSREAAHLNRFIYNFRKWKDVSFPRPLYPLVHPSVLVETYEQGESVRYYVDELEGHEDLKSGLAHIGTHALLKMLLIDNFIHADMHPGNILVRTADSKVSRELLFKSRPHVVFLDVGMTAELSKRDRLNLLEFFKAVALRDGRTAAESTLRLSRQQNCPNPRGFIEEVEKTFEVWGSHKGDDRLHPADCMQLLLEQVRRHRVNIDGNVCTVMVTTLVLEGWQRKLDPEYDVLETLQAFLFKVDWAESLFYTIERLMGP</sequence>
<dbReference type="EMBL" id="VOIH02000002">
    <property type="protein sequence ID" value="KAF3453583.1"/>
    <property type="molecule type" value="Genomic_DNA"/>
</dbReference>